<organism evidence="1 2">
    <name type="scientific">Ampelomyces quisqualis</name>
    <name type="common">Powdery mildew agent</name>
    <dbReference type="NCBI Taxonomy" id="50730"/>
    <lineage>
        <taxon>Eukaryota</taxon>
        <taxon>Fungi</taxon>
        <taxon>Dikarya</taxon>
        <taxon>Ascomycota</taxon>
        <taxon>Pezizomycotina</taxon>
        <taxon>Dothideomycetes</taxon>
        <taxon>Pleosporomycetidae</taxon>
        <taxon>Pleosporales</taxon>
        <taxon>Pleosporineae</taxon>
        <taxon>Phaeosphaeriaceae</taxon>
        <taxon>Ampelomyces</taxon>
    </lineage>
</organism>
<dbReference type="AlphaFoldDB" id="A0A6A5R0K6"/>
<sequence>MLPTLNALLSTPLHPQKRCTNALQNPSFESDLAPWLDIAFGSWLQRGIYTSAEGGHSGPHFYFAQSNATVSHTTLTLSQSDISIPAGSSVECAAWVASNRPGNVGSTRVEVFMDEVTCGQAVYLGTNGWAKVGGDVKVNGDKHSMSIVIVSDATGPEGSKVWVDEAMAGTGC</sequence>
<protein>
    <submittedName>
        <fullName evidence="1">Uncharacterized protein</fullName>
    </submittedName>
</protein>
<dbReference type="OrthoDB" id="3769880at2759"/>
<accession>A0A6A5R0K6</accession>
<dbReference type="Gene3D" id="2.60.120.260">
    <property type="entry name" value="Galactose-binding domain-like"/>
    <property type="match status" value="1"/>
</dbReference>
<evidence type="ECO:0000313" key="2">
    <source>
        <dbReference type="Proteomes" id="UP000800096"/>
    </source>
</evidence>
<gene>
    <name evidence="1" type="ORF">BDU57DRAFT_440199</name>
</gene>
<keyword evidence="2" id="KW-1185">Reference proteome</keyword>
<dbReference type="EMBL" id="ML979132">
    <property type="protein sequence ID" value="KAF1920474.1"/>
    <property type="molecule type" value="Genomic_DNA"/>
</dbReference>
<evidence type="ECO:0000313" key="1">
    <source>
        <dbReference type="EMBL" id="KAF1920474.1"/>
    </source>
</evidence>
<reference evidence="1" key="1">
    <citation type="journal article" date="2020" name="Stud. Mycol.">
        <title>101 Dothideomycetes genomes: a test case for predicting lifestyles and emergence of pathogens.</title>
        <authorList>
            <person name="Haridas S."/>
            <person name="Albert R."/>
            <person name="Binder M."/>
            <person name="Bloem J."/>
            <person name="Labutti K."/>
            <person name="Salamov A."/>
            <person name="Andreopoulos B."/>
            <person name="Baker S."/>
            <person name="Barry K."/>
            <person name="Bills G."/>
            <person name="Bluhm B."/>
            <person name="Cannon C."/>
            <person name="Castanera R."/>
            <person name="Culley D."/>
            <person name="Daum C."/>
            <person name="Ezra D."/>
            <person name="Gonzalez J."/>
            <person name="Henrissat B."/>
            <person name="Kuo A."/>
            <person name="Liang C."/>
            <person name="Lipzen A."/>
            <person name="Lutzoni F."/>
            <person name="Magnuson J."/>
            <person name="Mondo S."/>
            <person name="Nolan M."/>
            <person name="Ohm R."/>
            <person name="Pangilinan J."/>
            <person name="Park H.-J."/>
            <person name="Ramirez L."/>
            <person name="Alfaro M."/>
            <person name="Sun H."/>
            <person name="Tritt A."/>
            <person name="Yoshinaga Y."/>
            <person name="Zwiers L.-H."/>
            <person name="Turgeon B."/>
            <person name="Goodwin S."/>
            <person name="Spatafora J."/>
            <person name="Crous P."/>
            <person name="Grigoriev I."/>
        </authorList>
    </citation>
    <scope>NUCLEOTIDE SEQUENCE</scope>
    <source>
        <strain evidence="1">HMLAC05119</strain>
    </source>
</reference>
<name>A0A6A5R0K6_AMPQU</name>
<proteinExistence type="predicted"/>
<dbReference type="Proteomes" id="UP000800096">
    <property type="component" value="Unassembled WGS sequence"/>
</dbReference>